<sequence length="253" mass="28557">MKIPYLKKFLVLGIMLFSINMQSQVLLSLIFGDKLNSDGLEFGLEGGMNFSSISNLEGDQPLSKFNLGFYFDIRLKDQWNLYTGVLVKSKLGDNDLSQNDLDFLEIIPEPEDGKYSQNIEYFLIPALMKYTFNNRIYAEAGPQIGYMRKAWVEFNSDVGGVEIRKKLSNSVKLNKIDAGLAFGAGYRLLPKNGMTVGVRYYLGLANVYKGDNRYKHNSLFLKVNIPIGAKKAKEKAEEKEKGITKKEESSANE</sequence>
<feature type="domain" description="Outer membrane protein beta-barrel" evidence="2">
    <location>
        <begin position="38"/>
        <end position="207"/>
    </location>
</feature>
<proteinExistence type="predicted"/>
<name>A0A918RAM5_9FLAO</name>
<evidence type="ECO:0000256" key="1">
    <source>
        <dbReference type="SAM" id="MobiDB-lite"/>
    </source>
</evidence>
<keyword evidence="4" id="KW-1185">Reference proteome</keyword>
<evidence type="ECO:0000313" key="3">
    <source>
        <dbReference type="EMBL" id="GGZ91676.1"/>
    </source>
</evidence>
<feature type="region of interest" description="Disordered" evidence="1">
    <location>
        <begin position="231"/>
        <end position="253"/>
    </location>
</feature>
<comment type="caution">
    <text evidence="3">The sequence shown here is derived from an EMBL/GenBank/DDBJ whole genome shotgun (WGS) entry which is preliminary data.</text>
</comment>
<feature type="compositionally biased region" description="Basic and acidic residues" evidence="1">
    <location>
        <begin position="234"/>
        <end position="253"/>
    </location>
</feature>
<accession>A0A918RAM5</accession>
<reference evidence="3" key="1">
    <citation type="journal article" date="2014" name="Int. J. Syst. Evol. Microbiol.">
        <title>Complete genome sequence of Corynebacterium casei LMG S-19264T (=DSM 44701T), isolated from a smear-ripened cheese.</title>
        <authorList>
            <consortium name="US DOE Joint Genome Institute (JGI-PGF)"/>
            <person name="Walter F."/>
            <person name="Albersmeier A."/>
            <person name="Kalinowski J."/>
            <person name="Ruckert C."/>
        </authorList>
    </citation>
    <scope>NUCLEOTIDE SEQUENCE</scope>
    <source>
        <strain evidence="3">KCTC 12710</strain>
    </source>
</reference>
<dbReference type="EMBL" id="BMWZ01000009">
    <property type="protein sequence ID" value="GGZ91676.1"/>
    <property type="molecule type" value="Genomic_DNA"/>
</dbReference>
<dbReference type="Pfam" id="PF13568">
    <property type="entry name" value="OMP_b-brl_2"/>
    <property type="match status" value="1"/>
</dbReference>
<dbReference type="AlphaFoldDB" id="A0A918RAM5"/>
<dbReference type="RefSeq" id="WP_189362502.1">
    <property type="nucleotide sequence ID" value="NZ_BMWZ01000009.1"/>
</dbReference>
<evidence type="ECO:0000313" key="4">
    <source>
        <dbReference type="Proteomes" id="UP000636004"/>
    </source>
</evidence>
<gene>
    <name evidence="3" type="ORF">GCM10007028_32600</name>
</gene>
<dbReference type="InterPro" id="IPR025665">
    <property type="entry name" value="Beta-barrel_OMP_2"/>
</dbReference>
<dbReference type="InterPro" id="IPR011250">
    <property type="entry name" value="OMP/PagP_B-barrel"/>
</dbReference>
<protein>
    <recommendedName>
        <fullName evidence="2">Outer membrane protein beta-barrel domain-containing protein</fullName>
    </recommendedName>
</protein>
<dbReference type="Proteomes" id="UP000636004">
    <property type="component" value="Unassembled WGS sequence"/>
</dbReference>
<organism evidence="3 4">
    <name type="scientific">Algibacter mikhailovii</name>
    <dbReference type="NCBI Taxonomy" id="425498"/>
    <lineage>
        <taxon>Bacteria</taxon>
        <taxon>Pseudomonadati</taxon>
        <taxon>Bacteroidota</taxon>
        <taxon>Flavobacteriia</taxon>
        <taxon>Flavobacteriales</taxon>
        <taxon>Flavobacteriaceae</taxon>
        <taxon>Algibacter</taxon>
    </lineage>
</organism>
<evidence type="ECO:0000259" key="2">
    <source>
        <dbReference type="Pfam" id="PF13568"/>
    </source>
</evidence>
<dbReference type="SUPFAM" id="SSF56925">
    <property type="entry name" value="OMPA-like"/>
    <property type="match status" value="1"/>
</dbReference>
<reference evidence="3" key="2">
    <citation type="submission" date="2020-09" db="EMBL/GenBank/DDBJ databases">
        <authorList>
            <person name="Sun Q."/>
            <person name="Kim S."/>
        </authorList>
    </citation>
    <scope>NUCLEOTIDE SEQUENCE</scope>
    <source>
        <strain evidence="3">KCTC 12710</strain>
    </source>
</reference>